<dbReference type="OrthoDB" id="9770826at2"/>
<dbReference type="InterPro" id="IPR010791">
    <property type="entry name" value="AttH_dom"/>
</dbReference>
<reference evidence="4 5" key="1">
    <citation type="submission" date="2019-06" db="EMBL/GenBank/DDBJ databases">
        <title>Quisquiliibacterium sp. nov., isolated from a maize field.</title>
        <authorList>
            <person name="Lin S.-Y."/>
            <person name="Tsai C.-F."/>
            <person name="Young C.-C."/>
        </authorList>
    </citation>
    <scope>NUCLEOTIDE SEQUENCE [LARGE SCALE GENOMIC DNA]</scope>
    <source>
        <strain evidence="4 5">CC-CFT501</strain>
    </source>
</reference>
<evidence type="ECO:0000256" key="1">
    <source>
        <dbReference type="SAM" id="MobiDB-lite"/>
    </source>
</evidence>
<dbReference type="EMBL" id="VDUY01000007">
    <property type="protein sequence ID" value="TXL63926.1"/>
    <property type="molecule type" value="Genomic_DNA"/>
</dbReference>
<protein>
    <submittedName>
        <fullName evidence="4">Carotenoid 1,2-hydratase</fullName>
    </submittedName>
</protein>
<dbReference type="AlphaFoldDB" id="A0A5C8NRW7"/>
<name>A0A5C8NRW7_9BURK</name>
<evidence type="ECO:0000313" key="4">
    <source>
        <dbReference type="EMBL" id="TXL63926.1"/>
    </source>
</evidence>
<feature type="region of interest" description="Disordered" evidence="1">
    <location>
        <begin position="279"/>
        <end position="302"/>
    </location>
</feature>
<comment type="caution">
    <text evidence="4">The sequence shown here is derived from an EMBL/GenBank/DDBJ whole genome shotgun (WGS) entry which is preliminary data.</text>
</comment>
<keyword evidence="5" id="KW-1185">Reference proteome</keyword>
<dbReference type="Pfam" id="PF07143">
    <property type="entry name" value="CrtC"/>
    <property type="match status" value="1"/>
</dbReference>
<gene>
    <name evidence="4" type="ORF">FHP08_16070</name>
</gene>
<feature type="domain" description="AttH" evidence="3">
    <location>
        <begin position="58"/>
        <end position="231"/>
    </location>
</feature>
<dbReference type="Gene3D" id="2.40.370.10">
    <property type="entry name" value="AttH-like domain"/>
    <property type="match status" value="2"/>
</dbReference>
<organism evidence="4 5">
    <name type="scientific">Zeimonas arvi</name>
    <dbReference type="NCBI Taxonomy" id="2498847"/>
    <lineage>
        <taxon>Bacteria</taxon>
        <taxon>Pseudomonadati</taxon>
        <taxon>Pseudomonadota</taxon>
        <taxon>Betaproteobacteria</taxon>
        <taxon>Burkholderiales</taxon>
        <taxon>Burkholderiaceae</taxon>
        <taxon>Zeimonas</taxon>
    </lineage>
</organism>
<keyword evidence="2" id="KW-0732">Signal</keyword>
<dbReference type="InterPro" id="IPR023374">
    <property type="entry name" value="AttH-like_dom_sf"/>
</dbReference>
<feature type="chain" id="PRO_5022794924" evidence="2">
    <location>
        <begin position="27"/>
        <end position="375"/>
    </location>
</feature>
<dbReference type="PANTHER" id="PTHR38591:SF1">
    <property type="entry name" value="BLL1000 PROTEIN"/>
    <property type="match status" value="1"/>
</dbReference>
<evidence type="ECO:0000313" key="5">
    <source>
        <dbReference type="Proteomes" id="UP000321548"/>
    </source>
</evidence>
<feature type="signal peptide" evidence="2">
    <location>
        <begin position="1"/>
        <end position="26"/>
    </location>
</feature>
<dbReference type="PANTHER" id="PTHR38591">
    <property type="entry name" value="HYDROLASE"/>
    <property type="match status" value="1"/>
</dbReference>
<accession>A0A5C8NRW7</accession>
<sequence>MRPLRRSLLIAASAGSAAGLIGKALAQDDAPAGAWPPVVPGRPLGFPRDHGAHPAYRTEWWYLTGWLTDADEAPLGVQITFFRSRTRHDASNPSRFAPTQLLFAHAAIASARRGRLTHAERSARPGFGLADFSVRDLDVSIGSWRLHRESDDRIVARIDDAALELALDFAPPGPPVPQGDAGFSRKGPLPTQASWYYSRPQLTVTGAIGGPDGRPTRPVRGHAWLDHEWSSEILDPQAAGWDWVGLNLDDGSALMAFRIRRRDGRVLWSDANWIAPERVAAPNPAPAPGSTPEPRFTPLREWRSPRTGASWPVAMRLAVGDRVLELDPLLDDQEIDASASTGTVYWEGAVRVLEGGRQIGAGYLELTGYAGALRL</sequence>
<evidence type="ECO:0000256" key="2">
    <source>
        <dbReference type="SAM" id="SignalP"/>
    </source>
</evidence>
<dbReference type="Pfam" id="PF17186">
    <property type="entry name" value="Lipocalin_9"/>
    <property type="match status" value="1"/>
</dbReference>
<proteinExistence type="predicted"/>
<dbReference type="PROSITE" id="PS51318">
    <property type="entry name" value="TAT"/>
    <property type="match status" value="1"/>
</dbReference>
<dbReference type="InterPro" id="IPR006311">
    <property type="entry name" value="TAT_signal"/>
</dbReference>
<dbReference type="SUPFAM" id="SSF159245">
    <property type="entry name" value="AttH-like"/>
    <property type="match status" value="1"/>
</dbReference>
<evidence type="ECO:0000259" key="3">
    <source>
        <dbReference type="Pfam" id="PF07143"/>
    </source>
</evidence>
<dbReference type="Proteomes" id="UP000321548">
    <property type="component" value="Unassembled WGS sequence"/>
</dbReference>